<dbReference type="InterPro" id="IPR052950">
    <property type="entry name" value="CISD"/>
</dbReference>
<keyword evidence="2" id="KW-0479">Metal-binding</keyword>
<dbReference type="GO" id="GO:0005737">
    <property type="term" value="C:cytoplasm"/>
    <property type="evidence" value="ECO:0007669"/>
    <property type="project" value="UniProtKB-ARBA"/>
</dbReference>
<sequence>MSRQPSPYKVDAQAGQSLYFCSCGLTKNPPFCDGSHKGSGKSPRVVKIEKDGPIWACGCGKSKNLPFCDGSHKI</sequence>
<dbReference type="Proteomes" id="UP000051557">
    <property type="component" value="Unassembled WGS sequence"/>
</dbReference>
<keyword evidence="3" id="KW-0408">Iron</keyword>
<dbReference type="InterPro" id="IPR042216">
    <property type="entry name" value="MitoNEET_CISD"/>
</dbReference>
<keyword evidence="4" id="KW-0411">Iron-sulfur</keyword>
<dbReference type="Gene3D" id="3.40.5.90">
    <property type="entry name" value="CDGSH iron-sulfur domain, mitoNEET-type"/>
    <property type="match status" value="2"/>
</dbReference>
<feature type="domain" description="Iron-binding zinc finger CDGSH type" evidence="5">
    <location>
        <begin position="5"/>
        <end position="42"/>
    </location>
</feature>
<evidence type="ECO:0000256" key="2">
    <source>
        <dbReference type="ARBA" id="ARBA00022723"/>
    </source>
</evidence>
<dbReference type="PANTHER" id="PTHR46491">
    <property type="entry name" value="CDGSH IRON SULFUR DOMAIN PROTEIN HOMOLOG"/>
    <property type="match status" value="1"/>
</dbReference>
<organism evidence="6 7">
    <name type="scientific">Verrucomicrobia subdivision 6 bacterium BACL9 MAG-120820-bin42</name>
    <dbReference type="NCBI Taxonomy" id="1655634"/>
    <lineage>
        <taxon>Bacteria</taxon>
        <taxon>Pseudomonadati</taxon>
        <taxon>Verrucomicrobiota</taxon>
        <taxon>Verrucomicrobiia</taxon>
        <taxon>Verrucomicrobiales</taxon>
        <taxon>Verrucomicrobia subdivision 6</taxon>
    </lineage>
</organism>
<comment type="caution">
    <text evidence="6">The sequence shown here is derived from an EMBL/GenBank/DDBJ whole genome shotgun (WGS) entry which is preliminary data.</text>
</comment>
<evidence type="ECO:0000259" key="5">
    <source>
        <dbReference type="SMART" id="SM00704"/>
    </source>
</evidence>
<evidence type="ECO:0000256" key="4">
    <source>
        <dbReference type="ARBA" id="ARBA00023014"/>
    </source>
</evidence>
<dbReference type="InterPro" id="IPR018967">
    <property type="entry name" value="FeS-contain_CDGSH-typ"/>
</dbReference>
<accession>A0A0R2XAT6</accession>
<name>A0A0R2XAT6_9BACT</name>
<dbReference type="AlphaFoldDB" id="A0A0R2XAT6"/>
<reference evidence="6 7" key="1">
    <citation type="submission" date="2015-10" db="EMBL/GenBank/DDBJ databases">
        <title>Metagenome-Assembled Genomes uncover a global brackish microbiome.</title>
        <authorList>
            <person name="Hugerth L.W."/>
            <person name="Larsson J."/>
            <person name="Alneberg J."/>
            <person name="Lindh M.V."/>
            <person name="Legrand C."/>
            <person name="Pinhassi J."/>
            <person name="Andersson A.F."/>
        </authorList>
    </citation>
    <scope>NUCLEOTIDE SEQUENCE [LARGE SCALE GENOMIC DNA]</scope>
    <source>
        <strain evidence="6">BACL9 MAG-120820-bin42</strain>
    </source>
</reference>
<protein>
    <submittedName>
        <fullName evidence="6">Glutamate synthase</fullName>
    </submittedName>
</protein>
<dbReference type="Pfam" id="PF09360">
    <property type="entry name" value="zf-CDGSH"/>
    <property type="match status" value="2"/>
</dbReference>
<evidence type="ECO:0000256" key="3">
    <source>
        <dbReference type="ARBA" id="ARBA00023004"/>
    </source>
</evidence>
<evidence type="ECO:0000256" key="1">
    <source>
        <dbReference type="ARBA" id="ARBA00022714"/>
    </source>
</evidence>
<evidence type="ECO:0000313" key="6">
    <source>
        <dbReference type="EMBL" id="KRP33258.1"/>
    </source>
</evidence>
<feature type="domain" description="Iron-binding zinc finger CDGSH type" evidence="5">
    <location>
        <begin position="43"/>
        <end position="74"/>
    </location>
</feature>
<dbReference type="GO" id="GO:0046872">
    <property type="term" value="F:metal ion binding"/>
    <property type="evidence" value="ECO:0007669"/>
    <property type="project" value="UniProtKB-KW"/>
</dbReference>
<gene>
    <name evidence="6" type="ORF">ABS32_00765</name>
</gene>
<keyword evidence="1" id="KW-0001">2Fe-2S</keyword>
<dbReference type="EMBL" id="LIDM01000013">
    <property type="protein sequence ID" value="KRP33258.1"/>
    <property type="molecule type" value="Genomic_DNA"/>
</dbReference>
<proteinExistence type="predicted"/>
<dbReference type="PANTHER" id="PTHR46491:SF3">
    <property type="entry name" value="CDGSH IRON-SULFUR DOMAIN-CONTAINING PROTEIN 3, MITOCHONDRIAL"/>
    <property type="match status" value="1"/>
</dbReference>
<dbReference type="SMART" id="SM00704">
    <property type="entry name" value="ZnF_CDGSH"/>
    <property type="match status" value="2"/>
</dbReference>
<dbReference type="GO" id="GO:0051537">
    <property type="term" value="F:2 iron, 2 sulfur cluster binding"/>
    <property type="evidence" value="ECO:0007669"/>
    <property type="project" value="UniProtKB-KW"/>
</dbReference>
<evidence type="ECO:0000313" key="7">
    <source>
        <dbReference type="Proteomes" id="UP000051557"/>
    </source>
</evidence>